<evidence type="ECO:0000313" key="4">
    <source>
        <dbReference type="Proteomes" id="UP000769157"/>
    </source>
</evidence>
<accession>A0A9P8PGU6</accession>
<reference evidence="3" key="2">
    <citation type="submission" date="2021-01" db="EMBL/GenBank/DDBJ databases">
        <authorList>
            <person name="Schikora-Tamarit M.A."/>
        </authorList>
    </citation>
    <scope>NUCLEOTIDE SEQUENCE</scope>
    <source>
        <strain evidence="3">CBS6075</strain>
    </source>
</reference>
<dbReference type="RefSeq" id="XP_046064377.1">
    <property type="nucleotide sequence ID" value="XM_046208582.1"/>
</dbReference>
<gene>
    <name evidence="3" type="ORF">OGAPHI_000720</name>
</gene>
<dbReference type="OrthoDB" id="69550at2759"/>
<feature type="compositionally biased region" description="Basic residues" evidence="1">
    <location>
        <begin position="1"/>
        <end position="10"/>
    </location>
</feature>
<evidence type="ECO:0000256" key="1">
    <source>
        <dbReference type="SAM" id="MobiDB-lite"/>
    </source>
</evidence>
<protein>
    <recommendedName>
        <fullName evidence="2">Ribosome-assembly protein 3 C-terminal domain-containing protein</fullName>
    </recommendedName>
</protein>
<feature type="compositionally biased region" description="Basic and acidic residues" evidence="1">
    <location>
        <begin position="65"/>
        <end position="81"/>
    </location>
</feature>
<organism evidence="3 4">
    <name type="scientific">Ogataea philodendri</name>
    <dbReference type="NCBI Taxonomy" id="1378263"/>
    <lineage>
        <taxon>Eukaryota</taxon>
        <taxon>Fungi</taxon>
        <taxon>Dikarya</taxon>
        <taxon>Ascomycota</taxon>
        <taxon>Saccharomycotina</taxon>
        <taxon>Pichiomycetes</taxon>
        <taxon>Pichiales</taxon>
        <taxon>Pichiaceae</taxon>
        <taxon>Ogataea</taxon>
    </lineage>
</organism>
<sequence>MVSRRTRKKRRTEDFSSSSESDSESSSNEDTLRHKSVSVKEEDDSSELAHDSEPDPGPDSGPDSDVDRPQTETRETRETRQTRPTAASSVPDGVQEALNQLNTTLPNISKQVNMTLRSALTSATATIGAARNQLDSQYLNQAVNTYSGDLDVLRQGRNTLDESLKTIANVLKATSNLFDDETLRSMVNRQP</sequence>
<dbReference type="EMBL" id="JAEUBE010000084">
    <property type="protein sequence ID" value="KAH3671009.1"/>
    <property type="molecule type" value="Genomic_DNA"/>
</dbReference>
<dbReference type="InterPro" id="IPR028217">
    <property type="entry name" value="Rsa3_C"/>
</dbReference>
<dbReference type="Proteomes" id="UP000769157">
    <property type="component" value="Unassembled WGS sequence"/>
</dbReference>
<feature type="compositionally biased region" description="Low complexity" evidence="1">
    <location>
        <begin position="15"/>
        <end position="29"/>
    </location>
</feature>
<feature type="region of interest" description="Disordered" evidence="1">
    <location>
        <begin position="1"/>
        <end position="92"/>
    </location>
</feature>
<evidence type="ECO:0000313" key="3">
    <source>
        <dbReference type="EMBL" id="KAH3671009.1"/>
    </source>
</evidence>
<evidence type="ECO:0000259" key="2">
    <source>
        <dbReference type="Pfam" id="PF14615"/>
    </source>
</evidence>
<feature type="domain" description="Ribosome-assembly protein 3 C-terminal" evidence="2">
    <location>
        <begin position="135"/>
        <end position="179"/>
    </location>
</feature>
<proteinExistence type="predicted"/>
<comment type="caution">
    <text evidence="3">The sequence shown here is derived from an EMBL/GenBank/DDBJ whole genome shotgun (WGS) entry which is preliminary data.</text>
</comment>
<dbReference type="Pfam" id="PF14615">
    <property type="entry name" value="Rsa3"/>
    <property type="match status" value="1"/>
</dbReference>
<name>A0A9P8PGU6_9ASCO</name>
<dbReference type="GeneID" id="70232688"/>
<dbReference type="AlphaFoldDB" id="A0A9P8PGU6"/>
<keyword evidence="4" id="KW-1185">Reference proteome</keyword>
<reference evidence="3" key="1">
    <citation type="journal article" date="2021" name="Open Biol.">
        <title>Shared evolutionary footprints suggest mitochondrial oxidative damage underlies multiple complex I losses in fungi.</title>
        <authorList>
            <person name="Schikora-Tamarit M.A."/>
            <person name="Marcet-Houben M."/>
            <person name="Nosek J."/>
            <person name="Gabaldon T."/>
        </authorList>
    </citation>
    <scope>NUCLEOTIDE SEQUENCE</scope>
    <source>
        <strain evidence="3">CBS6075</strain>
    </source>
</reference>